<feature type="domain" description="Beta-lactamase-related" evidence="1">
    <location>
        <begin position="124"/>
        <end position="418"/>
    </location>
</feature>
<keyword evidence="2" id="KW-0378">Hydrolase</keyword>
<name>A0A6A1TU24_NEOGA</name>
<comment type="caution">
    <text evidence="2">The sequence shown here is derived from an EMBL/GenBank/DDBJ whole genome shotgun (WGS) entry which is preliminary data.</text>
</comment>
<dbReference type="EMBL" id="VZUL01000002">
    <property type="protein sequence ID" value="KAB1088029.1"/>
    <property type="molecule type" value="Genomic_DNA"/>
</dbReference>
<evidence type="ECO:0000259" key="1">
    <source>
        <dbReference type="Pfam" id="PF00144"/>
    </source>
</evidence>
<dbReference type="PANTHER" id="PTHR43283:SF14">
    <property type="entry name" value="BLL8153 PROTEIN"/>
    <property type="match status" value="1"/>
</dbReference>
<proteinExistence type="predicted"/>
<dbReference type="Pfam" id="PF00144">
    <property type="entry name" value="Beta-lactamase"/>
    <property type="match status" value="1"/>
</dbReference>
<protein>
    <submittedName>
        <fullName evidence="2">Serine hydrolase</fullName>
    </submittedName>
</protein>
<organism evidence="2 3">
    <name type="scientific">Neorhizobium galegae</name>
    <name type="common">Rhizobium galegae</name>
    <dbReference type="NCBI Taxonomy" id="399"/>
    <lineage>
        <taxon>Bacteria</taxon>
        <taxon>Pseudomonadati</taxon>
        <taxon>Pseudomonadota</taxon>
        <taxon>Alphaproteobacteria</taxon>
        <taxon>Hyphomicrobiales</taxon>
        <taxon>Rhizobiaceae</taxon>
        <taxon>Rhizobium/Agrobacterium group</taxon>
        <taxon>Neorhizobium</taxon>
    </lineage>
</organism>
<dbReference type="SUPFAM" id="SSF56601">
    <property type="entry name" value="beta-lactamase/transpeptidase-like"/>
    <property type="match status" value="1"/>
</dbReference>
<sequence length="438" mass="48220">MPAQSTARPGGNDNQEATSFPDRQFLKALAFALLFLLGPTIAVSARDASPVFSPAGPDASAYGETFGYPIGPPLKKQSNMVGNYSHADQLDPTHRVAADRPSLLRRAPQELALTYAFQGQAHTLQDYLDRNPTTSLLIIQDDTILFEHYQYARTDHDRFYSQSMAKTITGMLIGIAIDEGAIHSVDDLAQTYVQALTGTVLGQTPIRALLQMSSGIRFGQDYGGSDDDAKLTRMLFTPSSQSTIQAVSQFNVRAAPPGTLWHYANVNPEVLGLVLAQATHMTLADYLQSRIWQPMGAEADANWVVDHNGQEIAYCCFNATARDYARFGQMLAQDGAWNGRQIVPRQWVLDATQPVMAGSPLAIEQGPHPWGYGYLVWLMPAPRRTFVMEGVEGQRIFIDPATHLVLVHTAVRLKPTHDIGDSELVALWRDLLRQAEAK</sequence>
<dbReference type="PANTHER" id="PTHR43283">
    <property type="entry name" value="BETA-LACTAMASE-RELATED"/>
    <property type="match status" value="1"/>
</dbReference>
<dbReference type="InterPro" id="IPR012338">
    <property type="entry name" value="Beta-lactam/transpept-like"/>
</dbReference>
<evidence type="ECO:0000313" key="3">
    <source>
        <dbReference type="Proteomes" id="UP000386575"/>
    </source>
</evidence>
<dbReference type="AlphaFoldDB" id="A0A6A1TU24"/>
<dbReference type="Proteomes" id="UP000386575">
    <property type="component" value="Unassembled WGS sequence"/>
</dbReference>
<accession>A0A6A1TU24</accession>
<dbReference type="GO" id="GO:0016787">
    <property type="term" value="F:hydrolase activity"/>
    <property type="evidence" value="ECO:0007669"/>
    <property type="project" value="UniProtKB-KW"/>
</dbReference>
<dbReference type="InterPro" id="IPR050789">
    <property type="entry name" value="Diverse_Enzym_Activities"/>
</dbReference>
<evidence type="ECO:0000313" key="2">
    <source>
        <dbReference type="EMBL" id="KAB1088029.1"/>
    </source>
</evidence>
<dbReference type="InterPro" id="IPR001466">
    <property type="entry name" value="Beta-lactam-related"/>
</dbReference>
<dbReference type="Gene3D" id="3.40.710.10">
    <property type="entry name" value="DD-peptidase/beta-lactamase superfamily"/>
    <property type="match status" value="1"/>
</dbReference>
<gene>
    <name evidence="2" type="ORF">F4V91_17285</name>
</gene>
<reference evidence="2 3" key="1">
    <citation type="submission" date="2019-09" db="EMBL/GenBank/DDBJ databases">
        <title>Genome sequencing of Ng87 strain.</title>
        <authorList>
            <person name="Karasev E.S."/>
            <person name="Andronov E."/>
        </authorList>
    </citation>
    <scope>NUCLEOTIDE SEQUENCE [LARGE SCALE GENOMIC DNA]</scope>
    <source>
        <strain evidence="2 3">Ng87</strain>
    </source>
</reference>